<accession>A0A382YZR1</accession>
<dbReference type="AlphaFoldDB" id="A0A382YZR1"/>
<dbReference type="EMBL" id="UINC01179572">
    <property type="protein sequence ID" value="SVD88315.1"/>
    <property type="molecule type" value="Genomic_DNA"/>
</dbReference>
<evidence type="ECO:0000256" key="1">
    <source>
        <dbReference type="SAM" id="Phobius"/>
    </source>
</evidence>
<evidence type="ECO:0000313" key="2">
    <source>
        <dbReference type="EMBL" id="SVD88315.1"/>
    </source>
</evidence>
<keyword evidence="1" id="KW-0472">Membrane</keyword>
<protein>
    <submittedName>
        <fullName evidence="2">Uncharacterized protein</fullName>
    </submittedName>
</protein>
<reference evidence="2" key="1">
    <citation type="submission" date="2018-05" db="EMBL/GenBank/DDBJ databases">
        <authorList>
            <person name="Lanie J.A."/>
            <person name="Ng W.-L."/>
            <person name="Kazmierczak K.M."/>
            <person name="Andrzejewski T.M."/>
            <person name="Davidsen T.M."/>
            <person name="Wayne K.J."/>
            <person name="Tettelin H."/>
            <person name="Glass J.I."/>
            <person name="Rusch D."/>
            <person name="Podicherti R."/>
            <person name="Tsui H.-C.T."/>
            <person name="Winkler M.E."/>
        </authorList>
    </citation>
    <scope>NUCLEOTIDE SEQUENCE</scope>
</reference>
<keyword evidence="1" id="KW-1133">Transmembrane helix</keyword>
<sequence>MAIEDDNLYSGEKIHRVKRSQELSPEILRIQVRKNSTRGIYSPLLIFYSLIFLIVL</sequence>
<keyword evidence="1" id="KW-0812">Transmembrane</keyword>
<feature type="transmembrane region" description="Helical" evidence="1">
    <location>
        <begin position="39"/>
        <end position="55"/>
    </location>
</feature>
<feature type="non-terminal residue" evidence="2">
    <location>
        <position position="56"/>
    </location>
</feature>
<gene>
    <name evidence="2" type="ORF">METZ01_LOCUS441169</name>
</gene>
<organism evidence="2">
    <name type="scientific">marine metagenome</name>
    <dbReference type="NCBI Taxonomy" id="408172"/>
    <lineage>
        <taxon>unclassified sequences</taxon>
        <taxon>metagenomes</taxon>
        <taxon>ecological metagenomes</taxon>
    </lineage>
</organism>
<proteinExistence type="predicted"/>
<name>A0A382YZR1_9ZZZZ</name>